<feature type="transmembrane region" description="Helical" evidence="6">
    <location>
        <begin position="315"/>
        <end position="336"/>
    </location>
</feature>
<proteinExistence type="inferred from homology"/>
<sequence>MIAVMMLYSQYGSTQQIPEKLTKAHQNFKDTDSELLNQGPTAVVPGVVTNQDIKYEYDMEWANVWDESEILNQRLLQAVENPTSPESDPDTEEQVDPATSEGDESKEGGKRNVYSTMEGLVYSFWFIFLSEIGDKTFLFIVLYATRMNGFKLLLISSIGLCGMHCIGTAVGGVFQLFFTPFWLKLTTVIAFFIFGVALLYMGITGHEEEADFEHKMHEIELEMMSDEGRGLNRSSSHSSKSADPEKVSLRNSQNDEIEEEECYTIVEAKKESVFTKIYKVLAFNQAMKIILTIFVTEMGDRSQISAIGLAAQYPFWIVALAGSIGHILALALAILFGRAISDYSSEKCINIIGGIMFLIFSAYSIVIYYILEEDSELL</sequence>
<organism evidence="8 9">
    <name type="scientific">Euplotes crassus</name>
    <dbReference type="NCBI Taxonomy" id="5936"/>
    <lineage>
        <taxon>Eukaryota</taxon>
        <taxon>Sar</taxon>
        <taxon>Alveolata</taxon>
        <taxon>Ciliophora</taxon>
        <taxon>Intramacronucleata</taxon>
        <taxon>Spirotrichea</taxon>
        <taxon>Hypotrichia</taxon>
        <taxon>Euplotida</taxon>
        <taxon>Euplotidae</taxon>
        <taxon>Moneuplotes</taxon>
    </lineage>
</organism>
<feature type="region of interest" description="Disordered" evidence="7">
    <location>
        <begin position="81"/>
        <end position="110"/>
    </location>
</feature>
<evidence type="ECO:0000313" key="9">
    <source>
        <dbReference type="Proteomes" id="UP001295684"/>
    </source>
</evidence>
<dbReference type="Proteomes" id="UP001295684">
    <property type="component" value="Unassembled WGS sequence"/>
</dbReference>
<keyword evidence="4 6" id="KW-1133">Transmembrane helix</keyword>
<dbReference type="AlphaFoldDB" id="A0AAD1U5R6"/>
<dbReference type="EMBL" id="CAMPGE010004035">
    <property type="protein sequence ID" value="CAI2362877.1"/>
    <property type="molecule type" value="Genomic_DNA"/>
</dbReference>
<keyword evidence="5 6" id="KW-0472">Membrane</keyword>
<dbReference type="PANTHER" id="PTHR12608">
    <property type="entry name" value="TRANSMEMBRANE PROTEIN HTP-1 RELATED"/>
    <property type="match status" value="1"/>
</dbReference>
<dbReference type="PANTHER" id="PTHR12608:SF1">
    <property type="entry name" value="TRANSMEMBRANE PROTEIN 165"/>
    <property type="match status" value="1"/>
</dbReference>
<evidence type="ECO:0000256" key="6">
    <source>
        <dbReference type="RuleBase" id="RU365102"/>
    </source>
</evidence>
<feature type="transmembrane region" description="Helical" evidence="6">
    <location>
        <begin position="348"/>
        <end position="371"/>
    </location>
</feature>
<dbReference type="GO" id="GO:0046873">
    <property type="term" value="F:metal ion transmembrane transporter activity"/>
    <property type="evidence" value="ECO:0007669"/>
    <property type="project" value="InterPro"/>
</dbReference>
<name>A0AAD1U5R6_EUPCR</name>
<comment type="caution">
    <text evidence="8">The sequence shown here is derived from an EMBL/GenBank/DDBJ whole genome shotgun (WGS) entry which is preliminary data.</text>
</comment>
<protein>
    <recommendedName>
        <fullName evidence="6">GDT1 family protein</fullName>
    </recommendedName>
</protein>
<evidence type="ECO:0000256" key="1">
    <source>
        <dbReference type="ARBA" id="ARBA00004141"/>
    </source>
</evidence>
<evidence type="ECO:0000256" key="3">
    <source>
        <dbReference type="ARBA" id="ARBA00022692"/>
    </source>
</evidence>
<dbReference type="Pfam" id="PF01169">
    <property type="entry name" value="GDT1"/>
    <property type="match status" value="2"/>
</dbReference>
<keyword evidence="9" id="KW-1185">Reference proteome</keyword>
<evidence type="ECO:0000313" key="8">
    <source>
        <dbReference type="EMBL" id="CAI2362877.1"/>
    </source>
</evidence>
<dbReference type="GO" id="GO:0016020">
    <property type="term" value="C:membrane"/>
    <property type="evidence" value="ECO:0007669"/>
    <property type="project" value="UniProtKB-SubCell"/>
</dbReference>
<keyword evidence="3 6" id="KW-0812">Transmembrane</keyword>
<reference evidence="8" key="1">
    <citation type="submission" date="2023-07" db="EMBL/GenBank/DDBJ databases">
        <authorList>
            <consortium name="AG Swart"/>
            <person name="Singh M."/>
            <person name="Singh A."/>
            <person name="Seah K."/>
            <person name="Emmerich C."/>
        </authorList>
    </citation>
    <scope>NUCLEOTIDE SEQUENCE</scope>
    <source>
        <strain evidence="8">DP1</strain>
    </source>
</reference>
<evidence type="ECO:0000256" key="2">
    <source>
        <dbReference type="ARBA" id="ARBA00009190"/>
    </source>
</evidence>
<comment type="similarity">
    <text evidence="2 6">Belongs to the GDT1 family.</text>
</comment>
<evidence type="ECO:0000256" key="4">
    <source>
        <dbReference type="ARBA" id="ARBA00022989"/>
    </source>
</evidence>
<feature type="transmembrane region" description="Helical" evidence="6">
    <location>
        <begin position="152"/>
        <end position="175"/>
    </location>
</feature>
<evidence type="ECO:0000256" key="7">
    <source>
        <dbReference type="SAM" id="MobiDB-lite"/>
    </source>
</evidence>
<evidence type="ECO:0000256" key="5">
    <source>
        <dbReference type="ARBA" id="ARBA00023136"/>
    </source>
</evidence>
<feature type="region of interest" description="Disordered" evidence="7">
    <location>
        <begin position="228"/>
        <end position="254"/>
    </location>
</feature>
<feature type="transmembrane region" description="Helical" evidence="6">
    <location>
        <begin position="122"/>
        <end position="145"/>
    </location>
</feature>
<comment type="subcellular location">
    <subcellularLocation>
        <location evidence="1 6">Membrane</location>
        <topology evidence="1 6">Multi-pass membrane protein</topology>
    </subcellularLocation>
</comment>
<feature type="transmembrane region" description="Helical" evidence="6">
    <location>
        <begin position="181"/>
        <end position="203"/>
    </location>
</feature>
<accession>A0AAD1U5R6</accession>
<dbReference type="InterPro" id="IPR001727">
    <property type="entry name" value="GDT1-like"/>
</dbReference>
<gene>
    <name evidence="8" type="ORF">ECRASSUSDP1_LOCUS4207</name>
</gene>